<feature type="compositionally biased region" description="Polar residues" evidence="2">
    <location>
        <begin position="38"/>
        <end position="47"/>
    </location>
</feature>
<dbReference type="EMBL" id="WJNH01000002">
    <property type="protein sequence ID" value="MRG85286.1"/>
    <property type="molecule type" value="Genomic_DNA"/>
</dbReference>
<name>A0A6G1X310_9BACI</name>
<dbReference type="InterPro" id="IPR012612">
    <property type="entry name" value="SASP_SspN"/>
</dbReference>
<dbReference type="RefSeq" id="WP_153727249.1">
    <property type="nucleotide sequence ID" value="NZ_WJNH01000002.1"/>
</dbReference>
<dbReference type="GO" id="GO:0030436">
    <property type="term" value="P:asexual sporulation"/>
    <property type="evidence" value="ECO:0007669"/>
    <property type="project" value="InterPro"/>
</dbReference>
<comment type="caution">
    <text evidence="3">The sequence shown here is derived from an EMBL/GenBank/DDBJ whole genome shotgun (WGS) entry which is preliminary data.</text>
</comment>
<dbReference type="GO" id="GO:0030435">
    <property type="term" value="P:sporulation resulting in formation of a cellular spore"/>
    <property type="evidence" value="ECO:0007669"/>
    <property type="project" value="UniProtKB-KW"/>
</dbReference>
<dbReference type="OrthoDB" id="2455637at2"/>
<dbReference type="Pfam" id="PF08177">
    <property type="entry name" value="SspN"/>
    <property type="match status" value="1"/>
</dbReference>
<proteinExistence type="predicted"/>
<sequence length="47" mass="5472">MGNPKKDTKHFRPNKHGKLSMGYDGNKGRKYQTKGREQTQWIQPKGN</sequence>
<gene>
    <name evidence="3" type="ORF">GH754_02970</name>
</gene>
<dbReference type="Proteomes" id="UP000480185">
    <property type="component" value="Unassembled WGS sequence"/>
</dbReference>
<feature type="region of interest" description="Disordered" evidence="2">
    <location>
        <begin position="1"/>
        <end position="47"/>
    </location>
</feature>
<feature type="compositionally biased region" description="Basic residues" evidence="2">
    <location>
        <begin position="7"/>
        <end position="18"/>
    </location>
</feature>
<keyword evidence="4" id="KW-1185">Reference proteome</keyword>
<dbReference type="GO" id="GO:0042601">
    <property type="term" value="C:endospore-forming forespore"/>
    <property type="evidence" value="ECO:0007669"/>
    <property type="project" value="InterPro"/>
</dbReference>
<evidence type="ECO:0000313" key="4">
    <source>
        <dbReference type="Proteomes" id="UP000480185"/>
    </source>
</evidence>
<dbReference type="AlphaFoldDB" id="A0A6G1X310"/>
<keyword evidence="1" id="KW-0749">Sporulation</keyword>
<evidence type="ECO:0000256" key="2">
    <source>
        <dbReference type="SAM" id="MobiDB-lite"/>
    </source>
</evidence>
<reference evidence="3 4" key="1">
    <citation type="submission" date="2019-11" db="EMBL/GenBank/DDBJ databases">
        <authorList>
            <person name="Li J."/>
        </authorList>
    </citation>
    <scope>NUCLEOTIDE SEQUENCE [LARGE SCALE GENOMIC DNA]</scope>
    <source>
        <strain evidence="3 4">J4</strain>
    </source>
</reference>
<evidence type="ECO:0000256" key="1">
    <source>
        <dbReference type="ARBA" id="ARBA00022969"/>
    </source>
</evidence>
<protein>
    <submittedName>
        <fullName evidence="3">Acid-soluble spore protein N</fullName>
    </submittedName>
</protein>
<evidence type="ECO:0000313" key="3">
    <source>
        <dbReference type="EMBL" id="MRG85286.1"/>
    </source>
</evidence>
<organism evidence="3 4">
    <name type="scientific">Salinibacillus xinjiangensis</name>
    <dbReference type="NCBI Taxonomy" id="1229268"/>
    <lineage>
        <taxon>Bacteria</taxon>
        <taxon>Bacillati</taxon>
        <taxon>Bacillota</taxon>
        <taxon>Bacilli</taxon>
        <taxon>Bacillales</taxon>
        <taxon>Bacillaceae</taxon>
        <taxon>Salinibacillus</taxon>
    </lineage>
</organism>
<accession>A0A6G1X310</accession>